<keyword evidence="2" id="KW-1185">Reference proteome</keyword>
<sequence>MQISLDSVLTLGEQRVRYTAAGRRQCCRRYEKPSELSWRLARWLVVAGRRTLSHLVPDSLYLYKKETNLPLVGATALDADSKIWELLAVVSHEYYAPLCVNDATFHSGLVDLLICNHCACNPHLKLHVRDCCTYVSYGVATSDELLRNIESHSLLPYGRVSVVSGRDNRLNFNSRLQEQASKLLQYWSNHRHPGLLPPCPVNHPRGGFSHQDPHFVFRHRTPERRGIIIVCPQSRPKNQSATQTNLSLDRAKEGAVACSVILLKPRLRGY</sequence>
<name>A0A195F7A5_9HYME</name>
<organism evidence="1 2">
    <name type="scientific">Trachymyrmex septentrionalis</name>
    <dbReference type="NCBI Taxonomy" id="34720"/>
    <lineage>
        <taxon>Eukaryota</taxon>
        <taxon>Metazoa</taxon>
        <taxon>Ecdysozoa</taxon>
        <taxon>Arthropoda</taxon>
        <taxon>Hexapoda</taxon>
        <taxon>Insecta</taxon>
        <taxon>Pterygota</taxon>
        <taxon>Neoptera</taxon>
        <taxon>Endopterygota</taxon>
        <taxon>Hymenoptera</taxon>
        <taxon>Apocrita</taxon>
        <taxon>Aculeata</taxon>
        <taxon>Formicoidea</taxon>
        <taxon>Formicidae</taxon>
        <taxon>Myrmicinae</taxon>
        <taxon>Trachymyrmex</taxon>
    </lineage>
</organism>
<evidence type="ECO:0000313" key="2">
    <source>
        <dbReference type="Proteomes" id="UP000078541"/>
    </source>
</evidence>
<protein>
    <submittedName>
        <fullName evidence="1">Uncharacterized protein</fullName>
    </submittedName>
</protein>
<proteinExistence type="predicted"/>
<accession>A0A195F7A5</accession>
<dbReference type="AlphaFoldDB" id="A0A195F7A5"/>
<reference evidence="1 2" key="1">
    <citation type="submission" date="2016-03" db="EMBL/GenBank/DDBJ databases">
        <title>Trachymyrmex septentrionalis WGS genome.</title>
        <authorList>
            <person name="Nygaard S."/>
            <person name="Hu H."/>
            <person name="Boomsma J."/>
            <person name="Zhang G."/>
        </authorList>
    </citation>
    <scope>NUCLEOTIDE SEQUENCE [LARGE SCALE GENOMIC DNA]</scope>
    <source>
        <strain evidence="1">Tsep2-gDNA-1</strain>
        <tissue evidence="1">Whole body</tissue>
    </source>
</reference>
<evidence type="ECO:0000313" key="1">
    <source>
        <dbReference type="EMBL" id="KYN36323.1"/>
    </source>
</evidence>
<dbReference type="EMBL" id="KQ981744">
    <property type="protein sequence ID" value="KYN36323.1"/>
    <property type="molecule type" value="Genomic_DNA"/>
</dbReference>
<dbReference type="Proteomes" id="UP000078541">
    <property type="component" value="Unassembled WGS sequence"/>
</dbReference>
<gene>
    <name evidence="1" type="ORF">ALC56_09283</name>
</gene>